<gene>
    <name evidence="6 8" type="ORF">BDZ99DRAFT_72226</name>
</gene>
<comment type="subcellular location">
    <subcellularLocation>
        <location evidence="1">Membrane</location>
        <topology evidence="1">Multi-pass membrane protein</topology>
    </subcellularLocation>
</comment>
<dbReference type="GO" id="GO:0046873">
    <property type="term" value="F:metal ion transmembrane transporter activity"/>
    <property type="evidence" value="ECO:0007669"/>
    <property type="project" value="InterPro"/>
</dbReference>
<evidence type="ECO:0000313" key="8">
    <source>
        <dbReference type="RefSeq" id="XP_033575029.1"/>
    </source>
</evidence>
<feature type="transmembrane region" description="Helical" evidence="5">
    <location>
        <begin position="134"/>
        <end position="158"/>
    </location>
</feature>
<protein>
    <recommendedName>
        <fullName evidence="9">Cora-domain-containing protein</fullName>
    </recommendedName>
</protein>
<keyword evidence="3 5" id="KW-1133">Transmembrane helix</keyword>
<reference evidence="8" key="3">
    <citation type="submission" date="2025-04" db="UniProtKB">
        <authorList>
            <consortium name="RefSeq"/>
        </authorList>
    </citation>
    <scope>IDENTIFICATION</scope>
    <source>
        <strain evidence="8">CBS 304.34</strain>
    </source>
</reference>
<dbReference type="GeneID" id="54469746"/>
<evidence type="ECO:0000256" key="4">
    <source>
        <dbReference type="ARBA" id="ARBA00023136"/>
    </source>
</evidence>
<proteinExistence type="predicted"/>
<evidence type="ECO:0000256" key="3">
    <source>
        <dbReference type="ARBA" id="ARBA00022989"/>
    </source>
</evidence>
<name>A0A6A6YJD2_9PEZI</name>
<evidence type="ECO:0000256" key="2">
    <source>
        <dbReference type="ARBA" id="ARBA00022692"/>
    </source>
</evidence>
<reference evidence="8" key="2">
    <citation type="submission" date="2020-04" db="EMBL/GenBank/DDBJ databases">
        <authorList>
            <consortium name="NCBI Genome Project"/>
        </authorList>
    </citation>
    <scope>NUCLEOTIDE SEQUENCE</scope>
    <source>
        <strain evidence="8">CBS 304.34</strain>
    </source>
</reference>
<dbReference type="Gene3D" id="1.20.58.340">
    <property type="entry name" value="Magnesium transport protein CorA, transmembrane region"/>
    <property type="match status" value="1"/>
</dbReference>
<dbReference type="InterPro" id="IPR002523">
    <property type="entry name" value="MgTranspt_CorA/ZnTranspt_ZntB"/>
</dbReference>
<dbReference type="SUPFAM" id="SSF144083">
    <property type="entry name" value="Magnesium transport protein CorA, transmembrane region"/>
    <property type="match status" value="1"/>
</dbReference>
<dbReference type="Proteomes" id="UP000504636">
    <property type="component" value="Unplaced"/>
</dbReference>
<dbReference type="GO" id="GO:0016020">
    <property type="term" value="C:membrane"/>
    <property type="evidence" value="ECO:0007669"/>
    <property type="project" value="UniProtKB-SubCell"/>
</dbReference>
<evidence type="ECO:0000313" key="7">
    <source>
        <dbReference type="Proteomes" id="UP000504636"/>
    </source>
</evidence>
<keyword evidence="2 5" id="KW-0812">Transmembrane</keyword>
<reference evidence="6 8" key="1">
    <citation type="journal article" date="2020" name="Stud. Mycol.">
        <title>101 Dothideomycetes genomes: a test case for predicting lifestyles and emergence of pathogens.</title>
        <authorList>
            <person name="Haridas S."/>
            <person name="Albert R."/>
            <person name="Binder M."/>
            <person name="Bloem J."/>
            <person name="Labutti K."/>
            <person name="Salamov A."/>
            <person name="Andreopoulos B."/>
            <person name="Baker S."/>
            <person name="Barry K."/>
            <person name="Bills G."/>
            <person name="Bluhm B."/>
            <person name="Cannon C."/>
            <person name="Castanera R."/>
            <person name="Culley D."/>
            <person name="Daum C."/>
            <person name="Ezra D."/>
            <person name="Gonzalez J."/>
            <person name="Henrissat B."/>
            <person name="Kuo A."/>
            <person name="Liang C."/>
            <person name="Lipzen A."/>
            <person name="Lutzoni F."/>
            <person name="Magnuson J."/>
            <person name="Mondo S."/>
            <person name="Nolan M."/>
            <person name="Ohm R."/>
            <person name="Pangilinan J."/>
            <person name="Park H.-J."/>
            <person name="Ramirez L."/>
            <person name="Alfaro M."/>
            <person name="Sun H."/>
            <person name="Tritt A."/>
            <person name="Yoshinaga Y."/>
            <person name="Zwiers L.-H."/>
            <person name="Turgeon B."/>
            <person name="Goodwin S."/>
            <person name="Spatafora J."/>
            <person name="Crous P."/>
            <person name="Grigoriev I."/>
        </authorList>
    </citation>
    <scope>NUCLEOTIDE SEQUENCE</scope>
    <source>
        <strain evidence="6 8">CBS 304.34</strain>
    </source>
</reference>
<accession>A0A6A6YJD2</accession>
<evidence type="ECO:0000313" key="6">
    <source>
        <dbReference type="EMBL" id="KAF2808065.1"/>
    </source>
</evidence>
<dbReference type="AlphaFoldDB" id="A0A6A6YJD2"/>
<sequence length="184" mass="21190">MDLQFVFSDWSRVWNKMRESLSKCHSQIHGDVDTPPLLDLTRKLHKDASRVIALREQLCVHSGAVARFLGLVNFQAAQAPSSQLSALKYRVKECQDVMTYQEETSQVILRQLENLFSLAFNTETMMQGQTMARLNVLAFAFLPMSFVASLFGMTKFSISAAWYPFMGFHYSCYRHSDHSIYPRF</sequence>
<dbReference type="OrthoDB" id="3796591at2759"/>
<keyword evidence="7" id="KW-1185">Reference proteome</keyword>
<evidence type="ECO:0000256" key="5">
    <source>
        <dbReference type="SAM" id="Phobius"/>
    </source>
</evidence>
<dbReference type="EMBL" id="MU003704">
    <property type="protein sequence ID" value="KAF2808065.1"/>
    <property type="molecule type" value="Genomic_DNA"/>
</dbReference>
<keyword evidence="4 5" id="KW-0472">Membrane</keyword>
<evidence type="ECO:0000256" key="1">
    <source>
        <dbReference type="ARBA" id="ARBA00004141"/>
    </source>
</evidence>
<dbReference type="InterPro" id="IPR045863">
    <property type="entry name" value="CorA_TM1_TM2"/>
</dbReference>
<dbReference type="Pfam" id="PF01544">
    <property type="entry name" value="CorA"/>
    <property type="match status" value="1"/>
</dbReference>
<evidence type="ECO:0008006" key="9">
    <source>
        <dbReference type="Google" id="ProtNLM"/>
    </source>
</evidence>
<dbReference type="RefSeq" id="XP_033575029.1">
    <property type="nucleotide sequence ID" value="XM_033728853.1"/>
</dbReference>
<organism evidence="6">
    <name type="scientific">Mytilinidion resinicola</name>
    <dbReference type="NCBI Taxonomy" id="574789"/>
    <lineage>
        <taxon>Eukaryota</taxon>
        <taxon>Fungi</taxon>
        <taxon>Dikarya</taxon>
        <taxon>Ascomycota</taxon>
        <taxon>Pezizomycotina</taxon>
        <taxon>Dothideomycetes</taxon>
        <taxon>Pleosporomycetidae</taxon>
        <taxon>Mytilinidiales</taxon>
        <taxon>Mytilinidiaceae</taxon>
        <taxon>Mytilinidion</taxon>
    </lineage>
</organism>